<feature type="transmembrane region" description="Helical" evidence="10">
    <location>
        <begin position="342"/>
        <end position="361"/>
    </location>
</feature>
<evidence type="ECO:0000256" key="7">
    <source>
        <dbReference type="ARBA" id="ARBA00023136"/>
    </source>
</evidence>
<dbReference type="GO" id="GO:0007165">
    <property type="term" value="P:signal transduction"/>
    <property type="evidence" value="ECO:0007669"/>
    <property type="project" value="UniProtKB-KW"/>
</dbReference>
<comment type="similarity">
    <text evidence="10">Belongs to the insect chemoreceptor superfamily. Heteromeric odorant receptor channel (TC 1.A.69) family.</text>
</comment>
<feature type="transmembrane region" description="Helical" evidence="10">
    <location>
        <begin position="168"/>
        <end position="193"/>
    </location>
</feature>
<dbReference type="PANTHER" id="PTHR21137">
    <property type="entry name" value="ODORANT RECEPTOR"/>
    <property type="match status" value="1"/>
</dbReference>
<dbReference type="PANTHER" id="PTHR21137:SF35">
    <property type="entry name" value="ODORANT RECEPTOR 19A-RELATED"/>
    <property type="match status" value="1"/>
</dbReference>
<accession>A0AAW2FIJ1</accession>
<evidence type="ECO:0000256" key="6">
    <source>
        <dbReference type="ARBA" id="ARBA00022989"/>
    </source>
</evidence>
<evidence type="ECO:0000256" key="3">
    <source>
        <dbReference type="ARBA" id="ARBA00022606"/>
    </source>
</evidence>
<sequence length="438" mass="51158">MLENFLREYNANRVFLSITGLWPFQNRYLRNILKTFFFLLEISYCPFELMLLYYHWDNPQMVFEGSYQLAMSMSFIGRQINMFWNDTKVSLRQVRRVVLGDSFYIVYCGTTTFRPNMLNRFHVYGDQLQRLYQTIDEHWNIFTNDTEVEVMKNYSTLSRKFTKYYSMLMFSTMLIFMIIPLTPILLDIVVPLNESRPRFFAVELELKVNKDDYFIPILCYTTIVVLVGATVVMSVDAMHIACTAHACSLFAAISKQLENINLKANNELKEPGDYMKFNRLNEEIIYREYIICLKKHQLAIKFVNTLDSTYQGLSLLLLVLLVGTISLISVRIIYVLNEVRQVIKYTFALTACLVTLMIVCYSSQRLMDESQSIFYRAYAAEWYKFSSRLKSLLIITLYRSNVPSGLKAGNMIPLSIATYAAVVRIAMSYFTAFTSIKE</sequence>
<keyword evidence="9 10" id="KW-0807">Transducer</keyword>
<keyword evidence="12" id="KW-1185">Reference proteome</keyword>
<keyword evidence="5 10" id="KW-0552">Olfaction</keyword>
<protein>
    <recommendedName>
        <fullName evidence="10">Odorant receptor</fullName>
    </recommendedName>
</protein>
<evidence type="ECO:0000256" key="10">
    <source>
        <dbReference type="RuleBase" id="RU351113"/>
    </source>
</evidence>
<keyword evidence="3 10" id="KW-0716">Sensory transduction</keyword>
<comment type="subcellular location">
    <subcellularLocation>
        <location evidence="1 10">Cell membrane</location>
        <topology evidence="1 10">Multi-pass membrane protein</topology>
    </subcellularLocation>
</comment>
<keyword evidence="8 10" id="KW-0675">Receptor</keyword>
<dbReference type="GO" id="GO:0004984">
    <property type="term" value="F:olfactory receptor activity"/>
    <property type="evidence" value="ECO:0007669"/>
    <property type="project" value="InterPro"/>
</dbReference>
<evidence type="ECO:0000256" key="1">
    <source>
        <dbReference type="ARBA" id="ARBA00004651"/>
    </source>
</evidence>
<dbReference type="GO" id="GO:0005886">
    <property type="term" value="C:plasma membrane"/>
    <property type="evidence" value="ECO:0007669"/>
    <property type="project" value="UniProtKB-SubCell"/>
</dbReference>
<dbReference type="GO" id="GO:0005549">
    <property type="term" value="F:odorant binding"/>
    <property type="evidence" value="ECO:0007669"/>
    <property type="project" value="InterPro"/>
</dbReference>
<dbReference type="Proteomes" id="UP001430953">
    <property type="component" value="Unassembled WGS sequence"/>
</dbReference>
<reference evidence="11 12" key="1">
    <citation type="submission" date="2023-03" db="EMBL/GenBank/DDBJ databases">
        <title>High recombination rates correlate with genetic variation in Cardiocondyla obscurior ants.</title>
        <authorList>
            <person name="Errbii M."/>
        </authorList>
    </citation>
    <scope>NUCLEOTIDE SEQUENCE [LARGE SCALE GENOMIC DNA]</scope>
    <source>
        <strain evidence="11">Alpha-2009</strain>
        <tissue evidence="11">Whole body</tissue>
    </source>
</reference>
<dbReference type="InterPro" id="IPR004117">
    <property type="entry name" value="7tm6_olfct_rcpt"/>
</dbReference>
<organism evidence="11 12">
    <name type="scientific">Cardiocondyla obscurior</name>
    <dbReference type="NCBI Taxonomy" id="286306"/>
    <lineage>
        <taxon>Eukaryota</taxon>
        <taxon>Metazoa</taxon>
        <taxon>Ecdysozoa</taxon>
        <taxon>Arthropoda</taxon>
        <taxon>Hexapoda</taxon>
        <taxon>Insecta</taxon>
        <taxon>Pterygota</taxon>
        <taxon>Neoptera</taxon>
        <taxon>Endopterygota</taxon>
        <taxon>Hymenoptera</taxon>
        <taxon>Apocrita</taxon>
        <taxon>Aculeata</taxon>
        <taxon>Formicoidea</taxon>
        <taxon>Formicidae</taxon>
        <taxon>Myrmicinae</taxon>
        <taxon>Cardiocondyla</taxon>
    </lineage>
</organism>
<feature type="transmembrane region" description="Helical" evidence="10">
    <location>
        <begin position="315"/>
        <end position="336"/>
    </location>
</feature>
<evidence type="ECO:0000256" key="5">
    <source>
        <dbReference type="ARBA" id="ARBA00022725"/>
    </source>
</evidence>
<dbReference type="EMBL" id="JADYXP020000011">
    <property type="protein sequence ID" value="KAL0114196.1"/>
    <property type="molecule type" value="Genomic_DNA"/>
</dbReference>
<dbReference type="Pfam" id="PF02949">
    <property type="entry name" value="7tm_6"/>
    <property type="match status" value="1"/>
</dbReference>
<evidence type="ECO:0000256" key="9">
    <source>
        <dbReference type="ARBA" id="ARBA00023224"/>
    </source>
</evidence>
<proteinExistence type="inferred from homology"/>
<name>A0AAW2FIJ1_9HYME</name>
<keyword evidence="6 10" id="KW-1133">Transmembrane helix</keyword>
<evidence type="ECO:0000313" key="12">
    <source>
        <dbReference type="Proteomes" id="UP001430953"/>
    </source>
</evidence>
<evidence type="ECO:0000313" key="11">
    <source>
        <dbReference type="EMBL" id="KAL0114196.1"/>
    </source>
</evidence>
<gene>
    <name evidence="11" type="ORF">PUN28_011484</name>
</gene>
<keyword evidence="2" id="KW-1003">Cell membrane</keyword>
<keyword evidence="4 10" id="KW-0812">Transmembrane</keyword>
<keyword evidence="7 10" id="KW-0472">Membrane</keyword>
<comment type="caution">
    <text evidence="10">Lacks conserved residue(s) required for the propagation of feature annotation.</text>
</comment>
<evidence type="ECO:0000256" key="2">
    <source>
        <dbReference type="ARBA" id="ARBA00022475"/>
    </source>
</evidence>
<evidence type="ECO:0000256" key="4">
    <source>
        <dbReference type="ARBA" id="ARBA00022692"/>
    </source>
</evidence>
<dbReference type="AlphaFoldDB" id="A0AAW2FIJ1"/>
<comment type="caution">
    <text evidence="11">The sequence shown here is derived from an EMBL/GenBank/DDBJ whole genome shotgun (WGS) entry which is preliminary data.</text>
</comment>
<evidence type="ECO:0000256" key="8">
    <source>
        <dbReference type="ARBA" id="ARBA00023170"/>
    </source>
</evidence>
<feature type="transmembrane region" description="Helical" evidence="10">
    <location>
        <begin position="213"/>
        <end position="235"/>
    </location>
</feature>